<dbReference type="AlphaFoldDB" id="A0AAW1TS17"/>
<evidence type="ECO:0000256" key="1">
    <source>
        <dbReference type="ARBA" id="ARBA00022694"/>
    </source>
</evidence>
<dbReference type="InterPro" id="IPR007175">
    <property type="entry name" value="Rpr2/Snm1/Rpp21"/>
</dbReference>
<dbReference type="Gene3D" id="6.20.50.20">
    <property type="match status" value="1"/>
</dbReference>
<reference evidence="5 6" key="1">
    <citation type="submission" date="2023-03" db="EMBL/GenBank/DDBJ databases">
        <title>Genome insight into feeding habits of ladybird beetles.</title>
        <authorList>
            <person name="Li H.-S."/>
            <person name="Huang Y.-H."/>
            <person name="Pang H."/>
        </authorList>
    </citation>
    <scope>NUCLEOTIDE SEQUENCE [LARGE SCALE GENOMIC DNA]</scope>
    <source>
        <strain evidence="5">SYSU_2023b</strain>
        <tissue evidence="5">Whole body</tissue>
    </source>
</reference>
<sequence length="124" mass="14121">MNKQKNCQGKESLQRINYLYQVANQLMGTNSANTKASIACSNLMIQVSKKSVQRIDVDVKRRICKACKTILLPGISCRVRVKKKMVKWVCLTCEKSKIFDSQGNETVWSQRSESIVEIIDYGKD</sequence>
<keyword evidence="2" id="KW-0479">Metal-binding</keyword>
<evidence type="ECO:0000313" key="5">
    <source>
        <dbReference type="EMBL" id="KAK9873589.1"/>
    </source>
</evidence>
<evidence type="ECO:0000313" key="6">
    <source>
        <dbReference type="Proteomes" id="UP001431783"/>
    </source>
</evidence>
<keyword evidence="3" id="KW-0862">Zinc</keyword>
<dbReference type="EMBL" id="JARQZJ010000022">
    <property type="protein sequence ID" value="KAK9873589.1"/>
    <property type="molecule type" value="Genomic_DNA"/>
</dbReference>
<comment type="similarity">
    <text evidence="4">Belongs to the eukaryotic/archaeal RNase P protein component 4 family.</text>
</comment>
<dbReference type="GO" id="GO:0046872">
    <property type="term" value="F:metal ion binding"/>
    <property type="evidence" value="ECO:0007669"/>
    <property type="project" value="UniProtKB-KW"/>
</dbReference>
<evidence type="ECO:0000256" key="2">
    <source>
        <dbReference type="ARBA" id="ARBA00022723"/>
    </source>
</evidence>
<dbReference type="PANTHER" id="PTHR14742:SF0">
    <property type="entry name" value="RIBONUCLEASE P PROTEIN SUBUNIT P21"/>
    <property type="match status" value="1"/>
</dbReference>
<dbReference type="GO" id="GO:0005655">
    <property type="term" value="C:nucleolar ribonuclease P complex"/>
    <property type="evidence" value="ECO:0007669"/>
    <property type="project" value="TreeGrafter"/>
</dbReference>
<dbReference type="Proteomes" id="UP001431783">
    <property type="component" value="Unassembled WGS sequence"/>
</dbReference>
<evidence type="ECO:0000256" key="4">
    <source>
        <dbReference type="ARBA" id="ARBA00038402"/>
    </source>
</evidence>
<keyword evidence="6" id="KW-1185">Reference proteome</keyword>
<dbReference type="GO" id="GO:0008033">
    <property type="term" value="P:tRNA processing"/>
    <property type="evidence" value="ECO:0007669"/>
    <property type="project" value="UniProtKB-KW"/>
</dbReference>
<comment type="caution">
    <text evidence="5">The sequence shown here is derived from an EMBL/GenBank/DDBJ whole genome shotgun (WGS) entry which is preliminary data.</text>
</comment>
<gene>
    <name evidence="5" type="ORF">WA026_023146</name>
</gene>
<evidence type="ECO:0000256" key="3">
    <source>
        <dbReference type="ARBA" id="ARBA00022833"/>
    </source>
</evidence>
<name>A0AAW1TS17_9CUCU</name>
<keyword evidence="1" id="KW-0819">tRNA processing</keyword>
<protein>
    <submittedName>
        <fullName evidence="5">Uncharacterized protein</fullName>
    </submittedName>
</protein>
<dbReference type="Pfam" id="PF04032">
    <property type="entry name" value="Rpr2"/>
    <property type="match status" value="1"/>
</dbReference>
<organism evidence="5 6">
    <name type="scientific">Henosepilachna vigintioctopunctata</name>
    <dbReference type="NCBI Taxonomy" id="420089"/>
    <lineage>
        <taxon>Eukaryota</taxon>
        <taxon>Metazoa</taxon>
        <taxon>Ecdysozoa</taxon>
        <taxon>Arthropoda</taxon>
        <taxon>Hexapoda</taxon>
        <taxon>Insecta</taxon>
        <taxon>Pterygota</taxon>
        <taxon>Neoptera</taxon>
        <taxon>Endopterygota</taxon>
        <taxon>Coleoptera</taxon>
        <taxon>Polyphaga</taxon>
        <taxon>Cucujiformia</taxon>
        <taxon>Coccinelloidea</taxon>
        <taxon>Coccinellidae</taxon>
        <taxon>Epilachninae</taxon>
        <taxon>Epilachnini</taxon>
        <taxon>Henosepilachna</taxon>
    </lineage>
</organism>
<accession>A0AAW1TS17</accession>
<proteinExistence type="inferred from homology"/>
<dbReference type="PANTHER" id="PTHR14742">
    <property type="entry name" value="RIBONUCLEASE P SUBUNIT P21"/>
    <property type="match status" value="1"/>
</dbReference>